<proteinExistence type="predicted"/>
<name>A0AA40KLN0_9HYME</name>
<keyword evidence="1" id="KW-0812">Transmembrane</keyword>
<evidence type="ECO:0000313" key="2">
    <source>
        <dbReference type="EMBL" id="KAK1124708.1"/>
    </source>
</evidence>
<keyword evidence="1" id="KW-1133">Transmembrane helix</keyword>
<dbReference type="AlphaFoldDB" id="A0AA40KLN0"/>
<dbReference type="Proteomes" id="UP001177670">
    <property type="component" value="Unassembled WGS sequence"/>
</dbReference>
<keyword evidence="3" id="KW-1185">Reference proteome</keyword>
<evidence type="ECO:0000256" key="1">
    <source>
        <dbReference type="SAM" id="Phobius"/>
    </source>
</evidence>
<organism evidence="2 3">
    <name type="scientific">Melipona bicolor</name>
    <dbReference type="NCBI Taxonomy" id="60889"/>
    <lineage>
        <taxon>Eukaryota</taxon>
        <taxon>Metazoa</taxon>
        <taxon>Ecdysozoa</taxon>
        <taxon>Arthropoda</taxon>
        <taxon>Hexapoda</taxon>
        <taxon>Insecta</taxon>
        <taxon>Pterygota</taxon>
        <taxon>Neoptera</taxon>
        <taxon>Endopterygota</taxon>
        <taxon>Hymenoptera</taxon>
        <taxon>Apocrita</taxon>
        <taxon>Aculeata</taxon>
        <taxon>Apoidea</taxon>
        <taxon>Anthophila</taxon>
        <taxon>Apidae</taxon>
        <taxon>Melipona</taxon>
    </lineage>
</organism>
<gene>
    <name evidence="2" type="ORF">K0M31_006072</name>
</gene>
<protein>
    <submittedName>
        <fullName evidence="2">Uncharacterized protein</fullName>
    </submittedName>
</protein>
<dbReference type="EMBL" id="JAHYIQ010000017">
    <property type="protein sequence ID" value="KAK1124708.1"/>
    <property type="molecule type" value="Genomic_DNA"/>
</dbReference>
<sequence>MQPKLDVNSKETCSGTRLSDGGHLLLMVSLLVIGSLFSHRIVIQTDANYRVAEILERGGFV</sequence>
<accession>A0AA40KLN0</accession>
<comment type="caution">
    <text evidence="2">The sequence shown here is derived from an EMBL/GenBank/DDBJ whole genome shotgun (WGS) entry which is preliminary data.</text>
</comment>
<reference evidence="2" key="1">
    <citation type="submission" date="2021-10" db="EMBL/GenBank/DDBJ databases">
        <title>Melipona bicolor Genome sequencing and assembly.</title>
        <authorList>
            <person name="Araujo N.S."/>
            <person name="Arias M.C."/>
        </authorList>
    </citation>
    <scope>NUCLEOTIDE SEQUENCE</scope>
    <source>
        <strain evidence="2">USP_2M_L1-L4_2017</strain>
        <tissue evidence="2">Whole body</tissue>
    </source>
</reference>
<keyword evidence="1" id="KW-0472">Membrane</keyword>
<evidence type="ECO:0000313" key="3">
    <source>
        <dbReference type="Proteomes" id="UP001177670"/>
    </source>
</evidence>
<feature type="transmembrane region" description="Helical" evidence="1">
    <location>
        <begin position="24"/>
        <end position="43"/>
    </location>
</feature>